<evidence type="ECO:0000256" key="6">
    <source>
        <dbReference type="ARBA" id="ARBA00023136"/>
    </source>
</evidence>
<evidence type="ECO:0000313" key="9">
    <source>
        <dbReference type="Proteomes" id="UP001629246"/>
    </source>
</evidence>
<evidence type="ECO:0000256" key="5">
    <source>
        <dbReference type="ARBA" id="ARBA00022989"/>
    </source>
</evidence>
<feature type="transmembrane region" description="Helical" evidence="7">
    <location>
        <begin position="174"/>
        <end position="195"/>
    </location>
</feature>
<comment type="subcellular location">
    <subcellularLocation>
        <location evidence="1">Cell membrane</location>
        <topology evidence="1">Multi-pass membrane protein</topology>
    </subcellularLocation>
</comment>
<dbReference type="EMBL" id="JAQQFM010000003">
    <property type="protein sequence ID" value="MFL9924223.1"/>
    <property type="molecule type" value="Genomic_DNA"/>
</dbReference>
<sequence length="380" mass="39666">MNTRSATARLSGSNHTSRFAVGAASRHLPGLALAAALAAVAIEASKNSWLLAHGFSALTIAIVLGMLLGNTLFPRMAAQCGSGVAFSKQNLLRLGIVLYGLRLTFQDISQVGLSGVAIDACMLMSTFGLAWVLGVKVFKLERNAVLLIGAGSSICGAAAVMATEPVLRARSEQVTVAVSTVVVFGSVAIFLYPMLYQLSADLGAHFGGWHGRSPDFGIYIGSTVHEVAQVVAAARSIDEPTANTAVIAKMVRVMMLAPFLLLLSAYIQRSDTARNRASPAANAVDAGNKTSRGAGIPWFAFAFIVVVALHSLFPLPAAVSGALLDLDTFLLAMAMAALGLTTHLSSVRRAGMRPLLLGALLFVWLIVGGAFINTALAQVF</sequence>
<keyword evidence="4 7" id="KW-0812">Transmembrane</keyword>
<evidence type="ECO:0000256" key="7">
    <source>
        <dbReference type="SAM" id="Phobius"/>
    </source>
</evidence>
<feature type="transmembrane region" description="Helical" evidence="7">
    <location>
        <begin position="48"/>
        <end position="69"/>
    </location>
</feature>
<keyword evidence="3" id="KW-1003">Cell membrane</keyword>
<dbReference type="PANTHER" id="PTHR30106">
    <property type="entry name" value="INNER MEMBRANE PROTEIN YEIH-RELATED"/>
    <property type="match status" value="1"/>
</dbReference>
<feature type="transmembrane region" description="Helical" evidence="7">
    <location>
        <begin position="246"/>
        <end position="267"/>
    </location>
</feature>
<dbReference type="RefSeq" id="WP_408156627.1">
    <property type="nucleotide sequence ID" value="NZ_JAQQFM010000003.1"/>
</dbReference>
<proteinExistence type="inferred from homology"/>
<feature type="transmembrane region" description="Helical" evidence="7">
    <location>
        <begin position="298"/>
        <end position="317"/>
    </location>
</feature>
<dbReference type="NCBIfam" id="TIGR00698">
    <property type="entry name" value="YeiH family putative sulfate export transporter"/>
    <property type="match status" value="1"/>
</dbReference>
<keyword evidence="9" id="KW-1185">Reference proteome</keyword>
<dbReference type="InterPro" id="IPR018383">
    <property type="entry name" value="UPF0324_pro"/>
</dbReference>
<dbReference type="Pfam" id="PF03601">
    <property type="entry name" value="Cons_hypoth698"/>
    <property type="match status" value="1"/>
</dbReference>
<reference evidence="8 9" key="1">
    <citation type="journal article" date="2024" name="Chem. Sci.">
        <title>Discovery of megapolipeptins by genome mining of a Burkholderiales bacteria collection.</title>
        <authorList>
            <person name="Paulo B.S."/>
            <person name="Recchia M.J.J."/>
            <person name="Lee S."/>
            <person name="Fergusson C.H."/>
            <person name="Romanowski S.B."/>
            <person name="Hernandez A."/>
            <person name="Krull N."/>
            <person name="Liu D.Y."/>
            <person name="Cavanagh H."/>
            <person name="Bos A."/>
            <person name="Gray C.A."/>
            <person name="Murphy B.T."/>
            <person name="Linington R.G."/>
            <person name="Eustaquio A.S."/>
        </authorList>
    </citation>
    <scope>NUCLEOTIDE SEQUENCE [LARGE SCALE GENOMIC DNA]</scope>
    <source>
        <strain evidence="8 9">RL21-008-BIB-A</strain>
    </source>
</reference>
<evidence type="ECO:0000313" key="8">
    <source>
        <dbReference type="EMBL" id="MFL9924223.1"/>
    </source>
</evidence>
<feature type="transmembrane region" description="Helical" evidence="7">
    <location>
        <begin position="21"/>
        <end position="42"/>
    </location>
</feature>
<feature type="transmembrane region" description="Helical" evidence="7">
    <location>
        <begin position="144"/>
        <end position="162"/>
    </location>
</feature>
<evidence type="ECO:0000256" key="4">
    <source>
        <dbReference type="ARBA" id="ARBA00022692"/>
    </source>
</evidence>
<protein>
    <submittedName>
        <fullName evidence="8">YeiH family protein</fullName>
    </submittedName>
</protein>
<evidence type="ECO:0000256" key="3">
    <source>
        <dbReference type="ARBA" id="ARBA00022475"/>
    </source>
</evidence>
<keyword evidence="5 7" id="KW-1133">Transmembrane helix</keyword>
<evidence type="ECO:0000256" key="2">
    <source>
        <dbReference type="ARBA" id="ARBA00007977"/>
    </source>
</evidence>
<feature type="transmembrane region" description="Helical" evidence="7">
    <location>
        <begin position="329"/>
        <end position="347"/>
    </location>
</feature>
<organism evidence="8 9">
    <name type="scientific">Herbaspirillum lusitanum</name>
    <dbReference type="NCBI Taxonomy" id="213312"/>
    <lineage>
        <taxon>Bacteria</taxon>
        <taxon>Pseudomonadati</taxon>
        <taxon>Pseudomonadota</taxon>
        <taxon>Betaproteobacteria</taxon>
        <taxon>Burkholderiales</taxon>
        <taxon>Oxalobacteraceae</taxon>
        <taxon>Herbaspirillum</taxon>
    </lineage>
</organism>
<evidence type="ECO:0000256" key="1">
    <source>
        <dbReference type="ARBA" id="ARBA00004651"/>
    </source>
</evidence>
<feature type="transmembrane region" description="Helical" evidence="7">
    <location>
        <begin position="111"/>
        <end position="132"/>
    </location>
</feature>
<dbReference type="InterPro" id="IPR004630">
    <property type="entry name" value="UPF0324_YeiH-like"/>
</dbReference>
<name>A0ABW9A8Z5_9BURK</name>
<dbReference type="Proteomes" id="UP001629246">
    <property type="component" value="Unassembled WGS sequence"/>
</dbReference>
<comment type="caution">
    <text evidence="8">The sequence shown here is derived from an EMBL/GenBank/DDBJ whole genome shotgun (WGS) entry which is preliminary data.</text>
</comment>
<feature type="transmembrane region" description="Helical" evidence="7">
    <location>
        <begin position="354"/>
        <end position="376"/>
    </location>
</feature>
<keyword evidence="6 7" id="KW-0472">Membrane</keyword>
<gene>
    <name evidence="8" type="ORF">PQR62_08110</name>
</gene>
<comment type="similarity">
    <text evidence="2">Belongs to the UPF0324 family.</text>
</comment>
<accession>A0ABW9A8Z5</accession>
<dbReference type="PANTHER" id="PTHR30106:SF2">
    <property type="entry name" value="UPF0324 INNER MEMBRANE PROTEIN YEIH"/>
    <property type="match status" value="1"/>
</dbReference>